<proteinExistence type="predicted"/>
<evidence type="ECO:0000313" key="1">
    <source>
        <dbReference type="EMBL" id="KKQ74817.1"/>
    </source>
</evidence>
<protein>
    <submittedName>
        <fullName evidence="1">Uncharacterized protein</fullName>
    </submittedName>
</protein>
<comment type="caution">
    <text evidence="1">The sequence shown here is derived from an EMBL/GenBank/DDBJ whole genome shotgun (WGS) entry which is preliminary data.</text>
</comment>
<name>A0A0G0K7J8_9BACT</name>
<organism evidence="1 2">
    <name type="scientific">Candidatus Woesebacteria bacterium GW2011_GWB1_38_5</name>
    <dbReference type="NCBI Taxonomy" id="1618568"/>
    <lineage>
        <taxon>Bacteria</taxon>
        <taxon>Candidatus Woeseibacteriota</taxon>
    </lineage>
</organism>
<sequence length="157" mass="18116">MSKNESEINFDNPILKNARFCRKIVPDGSPIIDPAWREKIDWEEEIFDNTGYILSRRRSKVPAGTKVQFELQPGSDMSQYVDTSLIEYKEGGKWMPIHICTREMGNWARVSLTRKPRGWDGVVEGGQAKGMKYIFVRVEDAEEIIGRISEYLKLSQD</sequence>
<accession>A0A0G0K7J8</accession>
<dbReference type="EMBL" id="LBUY01000018">
    <property type="protein sequence ID" value="KKQ74817.1"/>
    <property type="molecule type" value="Genomic_DNA"/>
</dbReference>
<reference evidence="1 2" key="1">
    <citation type="journal article" date="2015" name="Nature">
        <title>rRNA introns, odd ribosomes, and small enigmatic genomes across a large radiation of phyla.</title>
        <authorList>
            <person name="Brown C.T."/>
            <person name="Hug L.A."/>
            <person name="Thomas B.C."/>
            <person name="Sharon I."/>
            <person name="Castelle C.J."/>
            <person name="Singh A."/>
            <person name="Wilkins M.J."/>
            <person name="Williams K.H."/>
            <person name="Banfield J.F."/>
        </authorList>
    </citation>
    <scope>NUCLEOTIDE SEQUENCE [LARGE SCALE GENOMIC DNA]</scope>
</reference>
<gene>
    <name evidence="1" type="ORF">US95_C0018G0015</name>
</gene>
<evidence type="ECO:0000313" key="2">
    <source>
        <dbReference type="Proteomes" id="UP000034738"/>
    </source>
</evidence>
<dbReference type="Proteomes" id="UP000034738">
    <property type="component" value="Unassembled WGS sequence"/>
</dbReference>
<dbReference type="AlphaFoldDB" id="A0A0G0K7J8"/>